<dbReference type="InterPro" id="IPR055414">
    <property type="entry name" value="LRR_R13L4/SHOC2-like"/>
</dbReference>
<dbReference type="Pfam" id="PF08263">
    <property type="entry name" value="LRRNT_2"/>
    <property type="match status" value="1"/>
</dbReference>
<feature type="chain" id="PRO_5043496362" description="Leucine-rich repeat-containing N-terminal plant-type domain-containing protein" evidence="14">
    <location>
        <begin position="22"/>
        <end position="1000"/>
    </location>
</feature>
<evidence type="ECO:0000256" key="5">
    <source>
        <dbReference type="ARBA" id="ARBA00022692"/>
    </source>
</evidence>
<evidence type="ECO:0000256" key="2">
    <source>
        <dbReference type="ARBA" id="ARBA00009592"/>
    </source>
</evidence>
<dbReference type="SUPFAM" id="SSF52058">
    <property type="entry name" value="L domain-like"/>
    <property type="match status" value="2"/>
</dbReference>
<keyword evidence="5 13" id="KW-0812">Transmembrane</keyword>
<dbReference type="FunFam" id="3.80.10.10:FF:000095">
    <property type="entry name" value="LRR receptor-like serine/threonine-protein kinase GSO1"/>
    <property type="match status" value="2"/>
</dbReference>
<organism evidence="17 18">
    <name type="scientific">Aristolochia fimbriata</name>
    <name type="common">White veined hardy Dutchman's pipe vine</name>
    <dbReference type="NCBI Taxonomy" id="158543"/>
    <lineage>
        <taxon>Eukaryota</taxon>
        <taxon>Viridiplantae</taxon>
        <taxon>Streptophyta</taxon>
        <taxon>Embryophyta</taxon>
        <taxon>Tracheophyta</taxon>
        <taxon>Spermatophyta</taxon>
        <taxon>Magnoliopsida</taxon>
        <taxon>Magnoliidae</taxon>
        <taxon>Piperales</taxon>
        <taxon>Aristolochiaceae</taxon>
        <taxon>Aristolochia</taxon>
    </lineage>
</organism>
<evidence type="ECO:0000256" key="4">
    <source>
        <dbReference type="ARBA" id="ARBA00022614"/>
    </source>
</evidence>
<dbReference type="GO" id="GO:0005886">
    <property type="term" value="C:plasma membrane"/>
    <property type="evidence" value="ECO:0007669"/>
    <property type="project" value="UniProtKB-SubCell"/>
</dbReference>
<keyword evidence="7" id="KW-0677">Repeat</keyword>
<dbReference type="PANTHER" id="PTHR48061">
    <property type="entry name" value="LEUCINE-RICH REPEAT RECEPTOR PROTEIN KINASE EMS1-LIKE-RELATED"/>
    <property type="match status" value="1"/>
</dbReference>
<dbReference type="PRINTS" id="PR00019">
    <property type="entry name" value="LEURICHRPT"/>
</dbReference>
<dbReference type="PROSITE" id="PS51450">
    <property type="entry name" value="LRR"/>
    <property type="match status" value="1"/>
</dbReference>
<dbReference type="SMART" id="SM00369">
    <property type="entry name" value="LRR_TYP"/>
    <property type="match status" value="13"/>
</dbReference>
<dbReference type="FunFam" id="3.80.10.10:FF:000213">
    <property type="entry name" value="Tyrosine-sulfated glycopeptide receptor 1"/>
    <property type="match status" value="1"/>
</dbReference>
<dbReference type="InterPro" id="IPR001611">
    <property type="entry name" value="Leu-rich_rpt"/>
</dbReference>
<evidence type="ECO:0000256" key="12">
    <source>
        <dbReference type="SAM" id="MobiDB-lite"/>
    </source>
</evidence>
<dbReference type="AlphaFoldDB" id="A0AAV7EXR8"/>
<evidence type="ECO:0000256" key="6">
    <source>
        <dbReference type="ARBA" id="ARBA00022729"/>
    </source>
</evidence>
<name>A0AAV7EXR8_ARIFI</name>
<protein>
    <recommendedName>
        <fullName evidence="19">Leucine-rich repeat-containing N-terminal plant-type domain-containing protein</fullName>
    </recommendedName>
</protein>
<dbReference type="PANTHER" id="PTHR48061:SF2">
    <property type="entry name" value="RECEPTOR LIKE PROTEIN 30-LIKE"/>
    <property type="match status" value="1"/>
</dbReference>
<sequence>MAFSFLFPFLLFNLFFPLVSPASVAGQASALLLLKQSFSDVTALGSWNSSNGDCCNEWYGVSCDSDGGIVTGVDLSDLGLSLSPNTSWAPLLNLPGLESLNLAFNSFNSPIPTDLHRLQRLKLLNFSNAGFFGQIPIQVARIPTLVYLDLSVFSLFLSVYPPTLEDPDFETFVQGLSNLEELYLDGLNISSYRTEWCDIVASALPKLRVLSLSNCAITGPLLPSLLKLTRLRVLRLDDNNLSSPVPPFLSNLSSLTSLRLSYCHLIGDFPENIFRIQGLRILDLANNENLRGHFPEFSDESSLQGLTLSGTSFSGELPSSIGKLPFLTKLELRGLNFSGQLPSSLGNLTRLVYLDLSSNNFTGRIPPLNNLKQLVKLDLSSNSLSGPFPAIGDGLPKLSDFSLRNNSIDGSVPSELFTLPSLQTLLLCENRISGGIGNFANASLSKLRTVDLSSNNLQGPVPKSLFELPSLTILQLTSNNFSGEIKLSWLQELKNLSSLELSDNRVSVSGAEKRFITFPRFTTLMLGSCMLNRIPEFLLHQKVLHNLDLSNNGIEGEIPEWLEGPFPVPPSSSAIVDYSDNRFSSAIPDDIGLHIPGVIFFSLSRNDLQGRIPESLCNASYLKVLDLSGNKLNGSIPPCLGKGENGPLTVLNLRGNLISGMIPENFSEGCRLKTLDVNGNQLHGRIPFSLKNCRDLEVLNLGNNMLVGSFPWWLGNLTRLRVLVLRNNRFSGYVNELRGEALKMVQIVDLSSNNFHGTLPRESFERWTAMVIPRSAHDVIQSRVLELTPLYYRDSVFVTGKGLEMELVKILTIFTSLDLSNNNFTGPIPDTFGDLRSLYLLNLSHNALSGSIPASLANLEELESLDLSQNRLSGKIPRELIRLGFLSSLNLSYNRLDGEIPQGNQFRTFSASSFEHNLGLCGPPLEEKCSSTSTGPQHEAAKPKTPSSHKIGEQLIIDAAGFGLGIGTTIALLVIWRRGRRRFYGVADRLLFKIFPAFHR</sequence>
<evidence type="ECO:0000256" key="7">
    <source>
        <dbReference type="ARBA" id="ARBA00022737"/>
    </source>
</evidence>
<dbReference type="SMART" id="SM00365">
    <property type="entry name" value="LRR_SD22"/>
    <property type="match status" value="7"/>
</dbReference>
<evidence type="ECO:0000256" key="14">
    <source>
        <dbReference type="SAM" id="SignalP"/>
    </source>
</evidence>
<feature type="domain" description="Leucine-rich repeat-containing N-terminal plant-type" evidence="15">
    <location>
        <begin position="26"/>
        <end position="64"/>
    </location>
</feature>
<dbReference type="InterPro" id="IPR032675">
    <property type="entry name" value="LRR_dom_sf"/>
</dbReference>
<comment type="similarity">
    <text evidence="2">Belongs to the RLP family.</text>
</comment>
<dbReference type="SUPFAM" id="SSF52047">
    <property type="entry name" value="RNI-like"/>
    <property type="match status" value="1"/>
</dbReference>
<dbReference type="Pfam" id="PF13855">
    <property type="entry name" value="LRR_8"/>
    <property type="match status" value="3"/>
</dbReference>
<keyword evidence="6 14" id="KW-0732">Signal</keyword>
<proteinExistence type="inferred from homology"/>
<keyword evidence="18" id="KW-1185">Reference proteome</keyword>
<dbReference type="Pfam" id="PF00560">
    <property type="entry name" value="LRR_1"/>
    <property type="match status" value="7"/>
</dbReference>
<dbReference type="Pfam" id="PF23598">
    <property type="entry name" value="LRR_14"/>
    <property type="match status" value="1"/>
</dbReference>
<feature type="region of interest" description="Disordered" evidence="12">
    <location>
        <begin position="927"/>
        <end position="947"/>
    </location>
</feature>
<dbReference type="EMBL" id="JAINDJ010000003">
    <property type="protein sequence ID" value="KAG9453538.1"/>
    <property type="molecule type" value="Genomic_DNA"/>
</dbReference>
<comment type="subcellular location">
    <subcellularLocation>
        <location evidence="1">Cell membrane</location>
        <topology evidence="1">Single-pass type I membrane protein</topology>
    </subcellularLocation>
</comment>
<keyword evidence="9 13" id="KW-0472">Membrane</keyword>
<evidence type="ECO:0000256" key="11">
    <source>
        <dbReference type="ARBA" id="ARBA00023180"/>
    </source>
</evidence>
<feature type="domain" description="Disease resistance R13L4/SHOC-2-like LRR" evidence="16">
    <location>
        <begin position="277"/>
        <end position="381"/>
    </location>
</feature>
<dbReference type="Proteomes" id="UP000825729">
    <property type="component" value="Unassembled WGS sequence"/>
</dbReference>
<evidence type="ECO:0000256" key="3">
    <source>
        <dbReference type="ARBA" id="ARBA00022475"/>
    </source>
</evidence>
<reference evidence="17 18" key="1">
    <citation type="submission" date="2021-07" db="EMBL/GenBank/DDBJ databases">
        <title>The Aristolochia fimbriata genome: insights into angiosperm evolution, floral development and chemical biosynthesis.</title>
        <authorList>
            <person name="Jiao Y."/>
        </authorList>
    </citation>
    <scope>NUCLEOTIDE SEQUENCE [LARGE SCALE GENOMIC DNA]</scope>
    <source>
        <strain evidence="17">IBCAS-2021</strain>
        <tissue evidence="17">Leaf</tissue>
    </source>
</reference>
<evidence type="ECO:0000259" key="15">
    <source>
        <dbReference type="Pfam" id="PF08263"/>
    </source>
</evidence>
<comment type="caution">
    <text evidence="17">The sequence shown here is derived from an EMBL/GenBank/DDBJ whole genome shotgun (WGS) entry which is preliminary data.</text>
</comment>
<feature type="transmembrane region" description="Helical" evidence="13">
    <location>
        <begin position="955"/>
        <end position="976"/>
    </location>
</feature>
<evidence type="ECO:0000256" key="9">
    <source>
        <dbReference type="ARBA" id="ARBA00023136"/>
    </source>
</evidence>
<keyword evidence="3" id="KW-1003">Cell membrane</keyword>
<keyword evidence="8 13" id="KW-1133">Transmembrane helix</keyword>
<keyword evidence="11" id="KW-0325">Glycoprotein</keyword>
<keyword evidence="4" id="KW-0433">Leucine-rich repeat</keyword>
<dbReference type="InterPro" id="IPR003591">
    <property type="entry name" value="Leu-rich_rpt_typical-subtyp"/>
</dbReference>
<dbReference type="InterPro" id="IPR046956">
    <property type="entry name" value="RLP23-like"/>
</dbReference>
<evidence type="ECO:0008006" key="19">
    <source>
        <dbReference type="Google" id="ProtNLM"/>
    </source>
</evidence>
<dbReference type="InterPro" id="IPR013210">
    <property type="entry name" value="LRR_N_plant-typ"/>
</dbReference>
<gene>
    <name evidence="17" type="ORF">H6P81_006442</name>
</gene>
<evidence type="ECO:0000313" key="17">
    <source>
        <dbReference type="EMBL" id="KAG9453538.1"/>
    </source>
</evidence>
<evidence type="ECO:0000256" key="13">
    <source>
        <dbReference type="SAM" id="Phobius"/>
    </source>
</evidence>
<accession>A0AAV7EXR8</accession>
<evidence type="ECO:0000256" key="10">
    <source>
        <dbReference type="ARBA" id="ARBA00023170"/>
    </source>
</evidence>
<feature type="signal peptide" evidence="14">
    <location>
        <begin position="1"/>
        <end position="21"/>
    </location>
</feature>
<dbReference type="Gene3D" id="3.80.10.10">
    <property type="entry name" value="Ribonuclease Inhibitor"/>
    <property type="match status" value="5"/>
</dbReference>
<dbReference type="FunFam" id="3.80.10.10:FF:000041">
    <property type="entry name" value="LRR receptor-like serine/threonine-protein kinase ERECTA"/>
    <property type="match status" value="1"/>
</dbReference>
<evidence type="ECO:0000256" key="1">
    <source>
        <dbReference type="ARBA" id="ARBA00004251"/>
    </source>
</evidence>
<evidence type="ECO:0000259" key="16">
    <source>
        <dbReference type="Pfam" id="PF23598"/>
    </source>
</evidence>
<keyword evidence="10" id="KW-0675">Receptor</keyword>
<evidence type="ECO:0000256" key="8">
    <source>
        <dbReference type="ARBA" id="ARBA00022989"/>
    </source>
</evidence>
<evidence type="ECO:0000313" key="18">
    <source>
        <dbReference type="Proteomes" id="UP000825729"/>
    </source>
</evidence>